<sequence>MARTKSKLWSAFFILLLLAIAGGLFIAALSYLFFPSDNGILATTLSNNKIAVVRIKGVILDSENTIDQIRRWTKDEDVKAIILRINSPGGAVAPSQEIYSEVIKAAKKKPVITSMGTVAASGGYYIAAASARIIADPGTLTGSIGVIMMFSNFQKLMEKIGLESVVLKSGKFKDTGSPYRPFTKDDRELLQGVINSIYIQFITDV</sequence>
<dbReference type="SUPFAM" id="SSF52096">
    <property type="entry name" value="ClpP/crotonase"/>
    <property type="match status" value="1"/>
</dbReference>
<dbReference type="InterPro" id="IPR029045">
    <property type="entry name" value="ClpP/crotonase-like_dom_sf"/>
</dbReference>
<reference evidence="7" key="1">
    <citation type="submission" date="2018-06" db="EMBL/GenBank/DDBJ databases">
        <authorList>
            <person name="Zhirakovskaya E."/>
        </authorList>
    </citation>
    <scope>NUCLEOTIDE SEQUENCE</scope>
</reference>
<feature type="transmembrane region" description="Helical" evidence="5">
    <location>
        <begin position="12"/>
        <end position="34"/>
    </location>
</feature>
<feature type="domain" description="Peptidase S49" evidence="6">
    <location>
        <begin position="106"/>
        <end position="205"/>
    </location>
</feature>
<evidence type="ECO:0000256" key="3">
    <source>
        <dbReference type="ARBA" id="ARBA00022801"/>
    </source>
</evidence>
<dbReference type="InterPro" id="IPR002142">
    <property type="entry name" value="Peptidase_S49"/>
</dbReference>
<comment type="similarity">
    <text evidence="1">Belongs to the peptidase S49 family.</text>
</comment>
<dbReference type="GO" id="GO:0006508">
    <property type="term" value="P:proteolysis"/>
    <property type="evidence" value="ECO:0007669"/>
    <property type="project" value="UniProtKB-KW"/>
</dbReference>
<dbReference type="CDD" id="cd07023">
    <property type="entry name" value="S49_Sppa_N_C"/>
    <property type="match status" value="1"/>
</dbReference>
<dbReference type="InterPro" id="IPR004635">
    <property type="entry name" value="Pept_S49_SppA"/>
</dbReference>
<accession>A0A3B1C3I8</accession>
<evidence type="ECO:0000259" key="6">
    <source>
        <dbReference type="Pfam" id="PF01343"/>
    </source>
</evidence>
<dbReference type="NCBIfam" id="TIGR00706">
    <property type="entry name" value="SppA_dom"/>
    <property type="match status" value="1"/>
</dbReference>
<dbReference type="PANTHER" id="PTHR42987:SF7">
    <property type="entry name" value="SIGNAL PEPTIDE PEPTIDASE SPPA-RELATED"/>
    <property type="match status" value="1"/>
</dbReference>
<dbReference type="Pfam" id="PF01343">
    <property type="entry name" value="Peptidase_S49"/>
    <property type="match status" value="1"/>
</dbReference>
<dbReference type="InterPro" id="IPR047272">
    <property type="entry name" value="S49_SppA_C"/>
</dbReference>
<keyword evidence="5" id="KW-1133">Transmembrane helix</keyword>
<evidence type="ECO:0000256" key="1">
    <source>
        <dbReference type="ARBA" id="ARBA00008683"/>
    </source>
</evidence>
<evidence type="ECO:0000313" key="7">
    <source>
        <dbReference type="EMBL" id="VAX25056.1"/>
    </source>
</evidence>
<organism evidence="7">
    <name type="scientific">hydrothermal vent metagenome</name>
    <dbReference type="NCBI Taxonomy" id="652676"/>
    <lineage>
        <taxon>unclassified sequences</taxon>
        <taxon>metagenomes</taxon>
        <taxon>ecological metagenomes</taxon>
    </lineage>
</organism>
<name>A0A3B1C3I8_9ZZZZ</name>
<keyword evidence="5" id="KW-0812">Transmembrane</keyword>
<dbReference type="Gene3D" id="3.90.226.10">
    <property type="entry name" value="2-enoyl-CoA Hydratase, Chain A, domain 1"/>
    <property type="match status" value="1"/>
</dbReference>
<gene>
    <name evidence="7" type="ORF">MNBD_NITROSPINAE03-527</name>
</gene>
<evidence type="ECO:0000256" key="2">
    <source>
        <dbReference type="ARBA" id="ARBA00022670"/>
    </source>
</evidence>
<evidence type="ECO:0000256" key="4">
    <source>
        <dbReference type="ARBA" id="ARBA00022825"/>
    </source>
</evidence>
<keyword evidence="2" id="KW-0645">Protease</keyword>
<keyword evidence="3" id="KW-0378">Hydrolase</keyword>
<proteinExistence type="inferred from homology"/>
<dbReference type="PANTHER" id="PTHR42987">
    <property type="entry name" value="PEPTIDASE S49"/>
    <property type="match status" value="1"/>
</dbReference>
<dbReference type="GO" id="GO:0008236">
    <property type="term" value="F:serine-type peptidase activity"/>
    <property type="evidence" value="ECO:0007669"/>
    <property type="project" value="UniProtKB-KW"/>
</dbReference>
<feature type="non-terminal residue" evidence="7">
    <location>
        <position position="205"/>
    </location>
</feature>
<dbReference type="AlphaFoldDB" id="A0A3B1C3I8"/>
<keyword evidence="4" id="KW-0720">Serine protease</keyword>
<evidence type="ECO:0000256" key="5">
    <source>
        <dbReference type="SAM" id="Phobius"/>
    </source>
</evidence>
<dbReference type="EMBL" id="UOGB01000318">
    <property type="protein sequence ID" value="VAX25056.1"/>
    <property type="molecule type" value="Genomic_DNA"/>
</dbReference>
<keyword evidence="5" id="KW-0472">Membrane</keyword>
<protein>
    <submittedName>
        <fullName evidence="7">Signal peptide peptidase SppA, 36K type</fullName>
    </submittedName>
</protein>